<dbReference type="AlphaFoldDB" id="A0AAD7WSA9"/>
<comment type="caution">
    <text evidence="2">The sequence shown here is derived from an EMBL/GenBank/DDBJ whole genome shotgun (WGS) entry which is preliminary data.</text>
</comment>
<sequence>MSRIVRDSRGSMQTPCRSTKDPMLGTRSCGLSNAGASVSEQKVPGRIERRAAIRAHLPAVVVSEGSRISRGLWGERGCLAGSEIVSYRAKFESRRVGRICEGIQP</sequence>
<evidence type="ECO:0000256" key="1">
    <source>
        <dbReference type="SAM" id="MobiDB-lite"/>
    </source>
</evidence>
<dbReference type="Proteomes" id="UP001221898">
    <property type="component" value="Unassembled WGS sequence"/>
</dbReference>
<evidence type="ECO:0000313" key="3">
    <source>
        <dbReference type="Proteomes" id="UP001221898"/>
    </source>
</evidence>
<keyword evidence="3" id="KW-1185">Reference proteome</keyword>
<proteinExistence type="predicted"/>
<protein>
    <submittedName>
        <fullName evidence="2">Uncharacterized protein</fullName>
    </submittedName>
</protein>
<organism evidence="2 3">
    <name type="scientific">Aldrovandia affinis</name>
    <dbReference type="NCBI Taxonomy" id="143900"/>
    <lineage>
        <taxon>Eukaryota</taxon>
        <taxon>Metazoa</taxon>
        <taxon>Chordata</taxon>
        <taxon>Craniata</taxon>
        <taxon>Vertebrata</taxon>
        <taxon>Euteleostomi</taxon>
        <taxon>Actinopterygii</taxon>
        <taxon>Neopterygii</taxon>
        <taxon>Teleostei</taxon>
        <taxon>Notacanthiformes</taxon>
        <taxon>Halosauridae</taxon>
        <taxon>Aldrovandia</taxon>
    </lineage>
</organism>
<name>A0AAD7WSA9_9TELE</name>
<dbReference type="EMBL" id="JAINUG010000040">
    <property type="protein sequence ID" value="KAJ8407205.1"/>
    <property type="molecule type" value="Genomic_DNA"/>
</dbReference>
<feature type="region of interest" description="Disordered" evidence="1">
    <location>
        <begin position="1"/>
        <end position="42"/>
    </location>
</feature>
<reference evidence="2" key="1">
    <citation type="journal article" date="2023" name="Science">
        <title>Genome structures resolve the early diversification of teleost fishes.</title>
        <authorList>
            <person name="Parey E."/>
            <person name="Louis A."/>
            <person name="Montfort J."/>
            <person name="Bouchez O."/>
            <person name="Roques C."/>
            <person name="Iampietro C."/>
            <person name="Lluch J."/>
            <person name="Castinel A."/>
            <person name="Donnadieu C."/>
            <person name="Desvignes T."/>
            <person name="Floi Bucao C."/>
            <person name="Jouanno E."/>
            <person name="Wen M."/>
            <person name="Mejri S."/>
            <person name="Dirks R."/>
            <person name="Jansen H."/>
            <person name="Henkel C."/>
            <person name="Chen W.J."/>
            <person name="Zahm M."/>
            <person name="Cabau C."/>
            <person name="Klopp C."/>
            <person name="Thompson A.W."/>
            <person name="Robinson-Rechavi M."/>
            <person name="Braasch I."/>
            <person name="Lecointre G."/>
            <person name="Bobe J."/>
            <person name="Postlethwait J.H."/>
            <person name="Berthelot C."/>
            <person name="Roest Crollius H."/>
            <person name="Guiguen Y."/>
        </authorList>
    </citation>
    <scope>NUCLEOTIDE SEQUENCE</scope>
    <source>
        <strain evidence="2">NC1722</strain>
    </source>
</reference>
<evidence type="ECO:0000313" key="2">
    <source>
        <dbReference type="EMBL" id="KAJ8407205.1"/>
    </source>
</evidence>
<feature type="compositionally biased region" description="Polar residues" evidence="1">
    <location>
        <begin position="29"/>
        <end position="40"/>
    </location>
</feature>
<gene>
    <name evidence="2" type="ORF">AAFF_G00288810</name>
</gene>
<accession>A0AAD7WSA9</accession>